<keyword evidence="4" id="KW-0804">Transcription</keyword>
<evidence type="ECO:0000256" key="1">
    <source>
        <dbReference type="ARBA" id="ARBA00010466"/>
    </source>
</evidence>
<proteinExistence type="inferred from homology"/>
<dbReference type="SUPFAM" id="SSF100950">
    <property type="entry name" value="NagB/RpiA/CoA transferase-like"/>
    <property type="match status" value="1"/>
</dbReference>
<sequence length="311" mass="33771">MDSRDEQSLRAAKMYYRDNLSQAEVALALGISRPTTSKLIQHAHDRGFVTITIRDPREASSTTATALATKYGLTSVRLAQPVSQTTDDIVDALGHVGAQALRSLVVDGSSVGVSWGRTMYSIAQHLTEKNVHDVTIVQLKGGMSYTDRKTNDIETITLFCKAFHAYAHTLPLPVIFDNAEAKELVEKDRFIANVLEQGRKTDIAVFTVGSAGENSLALNLGSVTPSERTQLRQRAVGDICSRFFDANASVAVQSVDDRTVGITIEDLAQRPVRLLVAGGLHKVRALKVALQAGMATHLVTDQACAERLLEE</sequence>
<dbReference type="AlphaFoldDB" id="A0A2W5SSH4"/>
<dbReference type="RefSeq" id="WP_303735392.1">
    <property type="nucleotide sequence ID" value="NZ_CAKZHK010000007.1"/>
</dbReference>
<dbReference type="InterPro" id="IPR036388">
    <property type="entry name" value="WH-like_DNA-bd_sf"/>
</dbReference>
<gene>
    <name evidence="6" type="ORF">DI525_09080</name>
</gene>
<evidence type="ECO:0000256" key="3">
    <source>
        <dbReference type="ARBA" id="ARBA00023125"/>
    </source>
</evidence>
<dbReference type="EMBL" id="QFRA01000029">
    <property type="protein sequence ID" value="PZR03753.1"/>
    <property type="molecule type" value="Genomic_DNA"/>
</dbReference>
<dbReference type="Gene3D" id="3.40.50.1360">
    <property type="match status" value="1"/>
</dbReference>
<dbReference type="PANTHER" id="PTHR34294">
    <property type="entry name" value="TRANSCRIPTIONAL REGULATOR-RELATED"/>
    <property type="match status" value="1"/>
</dbReference>
<dbReference type="GO" id="GO:0030246">
    <property type="term" value="F:carbohydrate binding"/>
    <property type="evidence" value="ECO:0007669"/>
    <property type="project" value="InterPro"/>
</dbReference>
<accession>A0A2W5SSH4</accession>
<dbReference type="GO" id="GO:0003677">
    <property type="term" value="F:DNA binding"/>
    <property type="evidence" value="ECO:0007669"/>
    <property type="project" value="UniProtKB-KW"/>
</dbReference>
<dbReference type="InterPro" id="IPR051054">
    <property type="entry name" value="SorC_transcr_regulators"/>
</dbReference>
<dbReference type="InterPro" id="IPR037171">
    <property type="entry name" value="NagB/RpiA_transferase-like"/>
</dbReference>
<protein>
    <submittedName>
        <fullName evidence="6">RNA polymerase subunit sigma-70</fullName>
    </submittedName>
</protein>
<dbReference type="InterPro" id="IPR007324">
    <property type="entry name" value="Sugar-bd_dom_put"/>
</dbReference>
<dbReference type="PANTHER" id="PTHR34294:SF1">
    <property type="entry name" value="TRANSCRIPTIONAL REGULATOR LSRR"/>
    <property type="match status" value="1"/>
</dbReference>
<dbReference type="Proteomes" id="UP000249432">
    <property type="component" value="Unassembled WGS sequence"/>
</dbReference>
<name>A0A2W5SSH4_9CORY</name>
<dbReference type="Gene3D" id="1.10.10.10">
    <property type="entry name" value="Winged helix-like DNA-binding domain superfamily/Winged helix DNA-binding domain"/>
    <property type="match status" value="1"/>
</dbReference>
<evidence type="ECO:0000256" key="4">
    <source>
        <dbReference type="ARBA" id="ARBA00023163"/>
    </source>
</evidence>
<evidence type="ECO:0000313" key="6">
    <source>
        <dbReference type="EMBL" id="PZR03753.1"/>
    </source>
</evidence>
<keyword evidence="2" id="KW-0805">Transcription regulation</keyword>
<keyword evidence="3" id="KW-0238">DNA-binding</keyword>
<reference evidence="6 7" key="1">
    <citation type="submission" date="2017-08" db="EMBL/GenBank/DDBJ databases">
        <title>Infants hospitalized years apart are colonized by the same room-sourced microbial strains.</title>
        <authorList>
            <person name="Brooks B."/>
            <person name="Olm M.R."/>
            <person name="Firek B.A."/>
            <person name="Baker R."/>
            <person name="Thomas B.C."/>
            <person name="Morowitz M.J."/>
            <person name="Banfield J.F."/>
        </authorList>
    </citation>
    <scope>NUCLEOTIDE SEQUENCE [LARGE SCALE GENOMIC DNA]</scope>
    <source>
        <strain evidence="6">S2_003_000_R1_3</strain>
    </source>
</reference>
<evidence type="ECO:0000256" key="2">
    <source>
        <dbReference type="ARBA" id="ARBA00023015"/>
    </source>
</evidence>
<evidence type="ECO:0000259" key="5">
    <source>
        <dbReference type="Pfam" id="PF04198"/>
    </source>
</evidence>
<feature type="domain" description="Sugar-binding" evidence="5">
    <location>
        <begin position="59"/>
        <end position="310"/>
    </location>
</feature>
<comment type="similarity">
    <text evidence="1">Belongs to the SorC transcriptional regulatory family.</text>
</comment>
<dbReference type="Pfam" id="PF04198">
    <property type="entry name" value="Sugar-bind"/>
    <property type="match status" value="1"/>
</dbReference>
<evidence type="ECO:0000313" key="7">
    <source>
        <dbReference type="Proteomes" id="UP000249432"/>
    </source>
</evidence>
<comment type="caution">
    <text evidence="6">The sequence shown here is derived from an EMBL/GenBank/DDBJ whole genome shotgun (WGS) entry which is preliminary data.</text>
</comment>
<organism evidence="6 7">
    <name type="scientific">Corynebacterium kroppenstedtii</name>
    <dbReference type="NCBI Taxonomy" id="161879"/>
    <lineage>
        <taxon>Bacteria</taxon>
        <taxon>Bacillati</taxon>
        <taxon>Actinomycetota</taxon>
        <taxon>Actinomycetes</taxon>
        <taxon>Mycobacteriales</taxon>
        <taxon>Corynebacteriaceae</taxon>
        <taxon>Corynebacterium</taxon>
    </lineage>
</organism>